<sequence length="279" mass="32269">MKRITLALAVLCILVIGCKDAPLELTPSPSSGQRVAHLTIRYYRFLDQEPMLDTVLIDGAVKAIASKDSMSFRYDSQGRLTNYDRTQYSANISGPYTSGTLKSEYTYQNGQFQELEGSTGIRFQYRLDDSQRRVLSRTKKRYSYIDVDTLRQYSAEGILKTVQFLNNRQVFTIDNGNVVRIEQYGIASGKLEQVTQMTYDNTHLAPPAQLTFLGETSRNALVHKKILDYGYTDGVHIYDYTYTNEYDAQGRMTRQIEYHQESWYNQGKPYFWTATDYYY</sequence>
<dbReference type="Proteomes" id="UP000501802">
    <property type="component" value="Chromosome"/>
</dbReference>
<dbReference type="PROSITE" id="PS51257">
    <property type="entry name" value="PROKAR_LIPOPROTEIN"/>
    <property type="match status" value="1"/>
</dbReference>
<dbReference type="AlphaFoldDB" id="A0A6G9ASU6"/>
<feature type="signal peptide" evidence="1">
    <location>
        <begin position="1"/>
        <end position="21"/>
    </location>
</feature>
<dbReference type="EMBL" id="CP050063">
    <property type="protein sequence ID" value="QIP15355.1"/>
    <property type="molecule type" value="Genomic_DNA"/>
</dbReference>
<evidence type="ECO:0000313" key="3">
    <source>
        <dbReference type="Proteomes" id="UP000501802"/>
    </source>
</evidence>
<accession>A0A6G9ASU6</accession>
<dbReference type="RefSeq" id="WP_167213319.1">
    <property type="nucleotide sequence ID" value="NZ_CP050063.1"/>
</dbReference>
<evidence type="ECO:0000313" key="2">
    <source>
        <dbReference type="EMBL" id="QIP15355.1"/>
    </source>
</evidence>
<organism evidence="2 3">
    <name type="scientific">Spirosoma aureum</name>
    <dbReference type="NCBI Taxonomy" id="2692134"/>
    <lineage>
        <taxon>Bacteria</taxon>
        <taxon>Pseudomonadati</taxon>
        <taxon>Bacteroidota</taxon>
        <taxon>Cytophagia</taxon>
        <taxon>Cytophagales</taxon>
        <taxon>Cytophagaceae</taxon>
        <taxon>Spirosoma</taxon>
    </lineage>
</organism>
<reference evidence="2 3" key="1">
    <citation type="submission" date="2020-03" db="EMBL/GenBank/DDBJ databases">
        <authorList>
            <person name="Kim M.K."/>
        </authorList>
    </citation>
    <scope>NUCLEOTIDE SEQUENCE [LARGE SCALE GENOMIC DNA]</scope>
    <source>
        <strain evidence="2 3">BT328</strain>
    </source>
</reference>
<proteinExistence type="predicted"/>
<evidence type="ECO:0000256" key="1">
    <source>
        <dbReference type="SAM" id="SignalP"/>
    </source>
</evidence>
<name>A0A6G9ASU6_9BACT</name>
<keyword evidence="3" id="KW-1185">Reference proteome</keyword>
<gene>
    <name evidence="2" type="ORF">G8759_23370</name>
</gene>
<feature type="chain" id="PRO_5026038350" description="YD repeat-containing protein" evidence="1">
    <location>
        <begin position="22"/>
        <end position="279"/>
    </location>
</feature>
<dbReference type="KEGG" id="spib:G8759_23370"/>
<keyword evidence="1" id="KW-0732">Signal</keyword>
<protein>
    <recommendedName>
        <fullName evidence="4">YD repeat-containing protein</fullName>
    </recommendedName>
</protein>
<evidence type="ECO:0008006" key="4">
    <source>
        <dbReference type="Google" id="ProtNLM"/>
    </source>
</evidence>